<comment type="caution">
    <text evidence="2">The sequence shown here is derived from an EMBL/GenBank/DDBJ whole genome shotgun (WGS) entry which is preliminary data.</text>
</comment>
<gene>
    <name evidence="2" type="ORF">LP43_1264</name>
</gene>
<dbReference type="Pfam" id="PF00994">
    <property type="entry name" value="MoCF_biosynth"/>
    <property type="match status" value="1"/>
</dbReference>
<accession>A0A0A0BGJ7</accession>
<dbReference type="PANTHER" id="PTHR13939">
    <property type="entry name" value="NICOTINAMIDE-NUCLEOTIDE AMIDOHYDROLASE PNCC"/>
    <property type="match status" value="1"/>
</dbReference>
<evidence type="ECO:0000313" key="2">
    <source>
        <dbReference type="EMBL" id="KGM06772.1"/>
    </source>
</evidence>
<dbReference type="InterPro" id="IPR050101">
    <property type="entry name" value="CinA"/>
</dbReference>
<evidence type="ECO:0000313" key="3">
    <source>
        <dbReference type="Proteomes" id="UP000029999"/>
    </source>
</evidence>
<dbReference type="STRING" id="392484.LP43_1264"/>
<dbReference type="CDD" id="cd00885">
    <property type="entry name" value="cinA"/>
    <property type="match status" value="1"/>
</dbReference>
<dbReference type="InterPro" id="IPR001453">
    <property type="entry name" value="MoaB/Mog_dom"/>
</dbReference>
<proteinExistence type="predicted"/>
<evidence type="ECO:0000259" key="1">
    <source>
        <dbReference type="SMART" id="SM00852"/>
    </source>
</evidence>
<reference evidence="2 3" key="1">
    <citation type="submission" date="2014-09" db="EMBL/GenBank/DDBJ databases">
        <authorList>
            <person name="Grob C."/>
            <person name="Taubert M."/>
            <person name="Howat A.M."/>
            <person name="Burns O.J."/>
            <person name="Dixon J.L."/>
            <person name="Chen Y."/>
            <person name="Murrell J.C."/>
        </authorList>
    </citation>
    <scope>NUCLEOTIDE SEQUENCE [LARGE SCALE GENOMIC DNA]</scope>
    <source>
        <strain evidence="2">L4</strain>
    </source>
</reference>
<dbReference type="RefSeq" id="WP_036313336.1">
    <property type="nucleotide sequence ID" value="NZ_JRQD01000003.1"/>
</dbReference>
<feature type="domain" description="MoaB/Mog" evidence="1">
    <location>
        <begin position="4"/>
        <end position="164"/>
    </location>
</feature>
<dbReference type="SMART" id="SM00852">
    <property type="entry name" value="MoCF_biosynth"/>
    <property type="match status" value="1"/>
</dbReference>
<dbReference type="SUPFAM" id="SSF53218">
    <property type="entry name" value="Molybdenum cofactor biosynthesis proteins"/>
    <property type="match status" value="1"/>
</dbReference>
<dbReference type="Gene3D" id="3.40.980.10">
    <property type="entry name" value="MoaB/Mog-like domain"/>
    <property type="match status" value="1"/>
</dbReference>
<name>A0A0A0BGJ7_9GAMM</name>
<dbReference type="InterPro" id="IPR036425">
    <property type="entry name" value="MoaB/Mog-like_dom_sf"/>
</dbReference>
<dbReference type="Proteomes" id="UP000029999">
    <property type="component" value="Unassembled WGS sequence"/>
</dbReference>
<dbReference type="PANTHER" id="PTHR13939:SF0">
    <property type="entry name" value="NMN AMIDOHYDROLASE-LIKE PROTEIN YFAY"/>
    <property type="match status" value="1"/>
</dbReference>
<dbReference type="AlphaFoldDB" id="A0A0A0BGJ7"/>
<dbReference type="EMBL" id="JRQD01000003">
    <property type="protein sequence ID" value="KGM06772.1"/>
    <property type="molecule type" value="Genomic_DNA"/>
</dbReference>
<sequence length="250" mass="28057">MKIGALIIGDEILSGKRQDRHFAFLQSILADRGLELSWTIIVGDDAQQLERVIRFSMTSPDLVFSFGGIGATPDDRTRQTVALVKQVGIKPHPDAVREIEAQYGDSAYPNRILMGHLPEGSRIIPNPVNRVPGFSVDNHHFMPGFPEMAWPMVEWILDNNYQDLRDLSPRSERIITITKGRESDLLEIMNEIVDAFPNLLLSSLPHLGDVPYIELSLRGEDDDIEQAMTLMIAAIEKLGFEWSDHTAGNQ</sequence>
<organism evidence="2 3">
    <name type="scientific">Methylophaga thiooxydans</name>
    <dbReference type="NCBI Taxonomy" id="392484"/>
    <lineage>
        <taxon>Bacteria</taxon>
        <taxon>Pseudomonadati</taxon>
        <taxon>Pseudomonadota</taxon>
        <taxon>Gammaproteobacteria</taxon>
        <taxon>Thiotrichales</taxon>
        <taxon>Piscirickettsiaceae</taxon>
        <taxon>Methylophaga</taxon>
    </lineage>
</organism>
<protein>
    <recommendedName>
        <fullName evidence="1">MoaB/Mog domain-containing protein</fullName>
    </recommendedName>
</protein>